<dbReference type="PROSITE" id="PS51186">
    <property type="entry name" value="GNAT"/>
    <property type="match status" value="1"/>
</dbReference>
<dbReference type="InterPro" id="IPR000182">
    <property type="entry name" value="GNAT_dom"/>
</dbReference>
<evidence type="ECO:0000313" key="2">
    <source>
        <dbReference type="EMBL" id="MPN27820.1"/>
    </source>
</evidence>
<gene>
    <name evidence="2" type="ORF">SDC9_175254</name>
</gene>
<dbReference type="InterPro" id="IPR051531">
    <property type="entry name" value="N-acetyltransferase"/>
</dbReference>
<dbReference type="Gene3D" id="3.40.630.30">
    <property type="match status" value="1"/>
</dbReference>
<reference evidence="2" key="1">
    <citation type="submission" date="2019-08" db="EMBL/GenBank/DDBJ databases">
        <authorList>
            <person name="Kucharzyk K."/>
            <person name="Murdoch R.W."/>
            <person name="Higgins S."/>
            <person name="Loffler F."/>
        </authorList>
    </citation>
    <scope>NUCLEOTIDE SEQUENCE</scope>
</reference>
<dbReference type="AlphaFoldDB" id="A0A645GNP8"/>
<sequence length="177" mass="20217">MKDVGGEDLTKVIKMIQTERLELIPMTARQLKLLVEDLPALEQELNCHYQAEPMEGFFLDIVKGQLAITEQDPENYLWHSFWLILRRSDRIVVGSADFKDVPNEAGEVEIGYGLGKPFEHSGYMTETVNAMCTWAMQQSGVSHVIAETDLDGLASQRVLQRCGFHEYLRGDTVWWQL</sequence>
<dbReference type="EMBL" id="VSSQ01077841">
    <property type="protein sequence ID" value="MPN27820.1"/>
    <property type="molecule type" value="Genomic_DNA"/>
</dbReference>
<evidence type="ECO:0000259" key="1">
    <source>
        <dbReference type="PROSITE" id="PS51186"/>
    </source>
</evidence>
<dbReference type="GO" id="GO:0016747">
    <property type="term" value="F:acyltransferase activity, transferring groups other than amino-acyl groups"/>
    <property type="evidence" value="ECO:0007669"/>
    <property type="project" value="InterPro"/>
</dbReference>
<dbReference type="SUPFAM" id="SSF55729">
    <property type="entry name" value="Acyl-CoA N-acyltransferases (Nat)"/>
    <property type="match status" value="1"/>
</dbReference>
<proteinExistence type="predicted"/>
<dbReference type="PANTHER" id="PTHR43792:SF13">
    <property type="entry name" value="ACETYLTRANSFERASE"/>
    <property type="match status" value="1"/>
</dbReference>
<protein>
    <recommendedName>
        <fullName evidence="1">N-acetyltransferase domain-containing protein</fullName>
    </recommendedName>
</protein>
<dbReference type="InterPro" id="IPR016181">
    <property type="entry name" value="Acyl_CoA_acyltransferase"/>
</dbReference>
<organism evidence="2">
    <name type="scientific">bioreactor metagenome</name>
    <dbReference type="NCBI Taxonomy" id="1076179"/>
    <lineage>
        <taxon>unclassified sequences</taxon>
        <taxon>metagenomes</taxon>
        <taxon>ecological metagenomes</taxon>
    </lineage>
</organism>
<comment type="caution">
    <text evidence="2">The sequence shown here is derived from an EMBL/GenBank/DDBJ whole genome shotgun (WGS) entry which is preliminary data.</text>
</comment>
<name>A0A645GNP8_9ZZZZ</name>
<dbReference type="Pfam" id="PF13302">
    <property type="entry name" value="Acetyltransf_3"/>
    <property type="match status" value="1"/>
</dbReference>
<feature type="domain" description="N-acetyltransferase" evidence="1">
    <location>
        <begin position="26"/>
        <end position="177"/>
    </location>
</feature>
<accession>A0A645GNP8</accession>
<dbReference type="PANTHER" id="PTHR43792">
    <property type="entry name" value="GNAT FAMILY, PUTATIVE (AFU_ORTHOLOGUE AFUA_3G00765)-RELATED-RELATED"/>
    <property type="match status" value="1"/>
</dbReference>